<comment type="subcellular location">
    <subcellularLocation>
        <location evidence="3">Cytoplasm</location>
    </subcellularLocation>
</comment>
<dbReference type="CDD" id="cd00446">
    <property type="entry name" value="GrpE"/>
    <property type="match status" value="1"/>
</dbReference>
<organism evidence="7 8">
    <name type="scientific">Halobacteriovorax marinus</name>
    <dbReference type="NCBI Taxonomy" id="97084"/>
    <lineage>
        <taxon>Bacteria</taxon>
        <taxon>Pseudomonadati</taxon>
        <taxon>Bdellovibrionota</taxon>
        <taxon>Bacteriovoracia</taxon>
        <taxon>Bacteriovoracales</taxon>
        <taxon>Halobacteriovoraceae</taxon>
        <taxon>Halobacteriovorax</taxon>
    </lineage>
</organism>
<dbReference type="SUPFAM" id="SSF51064">
    <property type="entry name" value="Head domain of nucleotide exchange factor GrpE"/>
    <property type="match status" value="1"/>
</dbReference>
<dbReference type="GO" id="GO:0000774">
    <property type="term" value="F:adenyl-nucleotide exchange factor activity"/>
    <property type="evidence" value="ECO:0007669"/>
    <property type="project" value="InterPro"/>
</dbReference>
<dbReference type="HAMAP" id="MF_01151">
    <property type="entry name" value="GrpE"/>
    <property type="match status" value="1"/>
</dbReference>
<sequence>MTTENTENAENTEVNIEETLKTVEDTQAEETVEAADATVEKVEVVEEEDFKSKFYYLAAEMENLRRRHDRETQNLLKYGNEKVLSALLDVVDNLDRTLLAISNDEDEKVKNIFTGIDMVKKQMTDVLLQNGLEEVESLGKVFDANFHEALAQQPAEGKEDDEIISEFQKGYILNGRLLRAAKVVIVKN</sequence>
<dbReference type="PANTHER" id="PTHR21237:SF23">
    <property type="entry name" value="GRPE PROTEIN HOMOLOG, MITOCHONDRIAL"/>
    <property type="match status" value="1"/>
</dbReference>
<dbReference type="SUPFAM" id="SSF58014">
    <property type="entry name" value="Coiled-coil domain of nucleotide exchange factor GrpE"/>
    <property type="match status" value="1"/>
</dbReference>
<feature type="compositionally biased region" description="Low complexity" evidence="6">
    <location>
        <begin position="1"/>
        <end position="14"/>
    </location>
</feature>
<dbReference type="PROSITE" id="PS01071">
    <property type="entry name" value="GRPE"/>
    <property type="match status" value="1"/>
</dbReference>
<dbReference type="GO" id="GO:0051082">
    <property type="term" value="F:unfolded protein binding"/>
    <property type="evidence" value="ECO:0007669"/>
    <property type="project" value="TreeGrafter"/>
</dbReference>
<dbReference type="Pfam" id="PF01025">
    <property type="entry name" value="GrpE"/>
    <property type="match status" value="1"/>
</dbReference>
<reference evidence="8" key="1">
    <citation type="journal article" date="2017" name="Proc. Natl. Acad. Sci. U.S.A.">
        <title>Simulation of Deepwater Horizon oil plume reveals substrate specialization within a complex community of hydrocarbon-degraders.</title>
        <authorList>
            <person name="Hu P."/>
            <person name="Dubinsky E.A."/>
            <person name="Probst A.J."/>
            <person name="Wang J."/>
            <person name="Sieber C.M.K."/>
            <person name="Tom L.M."/>
            <person name="Gardinali P."/>
            <person name="Banfield J.F."/>
            <person name="Atlas R.M."/>
            <person name="Andersen G.L."/>
        </authorList>
    </citation>
    <scope>NUCLEOTIDE SEQUENCE [LARGE SCALE GENOMIC DNA]</scope>
</reference>
<comment type="subunit">
    <text evidence="3">Homodimer.</text>
</comment>
<dbReference type="InterPro" id="IPR009012">
    <property type="entry name" value="GrpE_head"/>
</dbReference>
<proteinExistence type="inferred from homology"/>
<evidence type="ECO:0000256" key="6">
    <source>
        <dbReference type="SAM" id="MobiDB-lite"/>
    </source>
</evidence>
<comment type="similarity">
    <text evidence="1 3 5">Belongs to the GrpE family.</text>
</comment>
<dbReference type="AlphaFoldDB" id="A0A1Y5F2R0"/>
<dbReference type="GO" id="GO:0051087">
    <property type="term" value="F:protein-folding chaperone binding"/>
    <property type="evidence" value="ECO:0007669"/>
    <property type="project" value="InterPro"/>
</dbReference>
<evidence type="ECO:0000313" key="7">
    <source>
        <dbReference type="EMBL" id="OUR93716.1"/>
    </source>
</evidence>
<protein>
    <recommendedName>
        <fullName evidence="3 4">Protein GrpE</fullName>
    </recommendedName>
    <alternativeName>
        <fullName evidence="3">HSP-70 cofactor</fullName>
    </alternativeName>
</protein>
<dbReference type="Gene3D" id="3.90.20.20">
    <property type="match status" value="1"/>
</dbReference>
<name>A0A1Y5F2R0_9BACT</name>
<evidence type="ECO:0000256" key="4">
    <source>
        <dbReference type="RuleBase" id="RU000639"/>
    </source>
</evidence>
<evidence type="ECO:0000256" key="5">
    <source>
        <dbReference type="RuleBase" id="RU004478"/>
    </source>
</evidence>
<dbReference type="GO" id="GO:0005829">
    <property type="term" value="C:cytosol"/>
    <property type="evidence" value="ECO:0007669"/>
    <property type="project" value="TreeGrafter"/>
</dbReference>
<evidence type="ECO:0000256" key="1">
    <source>
        <dbReference type="ARBA" id="ARBA00009054"/>
    </source>
</evidence>
<feature type="region of interest" description="Disordered" evidence="6">
    <location>
        <begin position="1"/>
        <end position="29"/>
    </location>
</feature>
<comment type="function">
    <text evidence="3 4">Participates actively in the response to hyperosmotic and heat shock by preventing the aggregation of stress-denatured proteins, in association with DnaK and GrpE. It is the nucleotide exchange factor for DnaK and may function as a thermosensor. Unfolded proteins bind initially to DnaJ; upon interaction with the DnaJ-bound protein, DnaK hydrolyzes its bound ATP, resulting in the formation of a stable complex. GrpE releases ADP from DnaK; ATP binding to DnaK triggers the release of the substrate protein, thus completing the reaction cycle. Several rounds of ATP-dependent interactions between DnaJ, DnaK and GrpE are required for fully efficient folding.</text>
</comment>
<dbReference type="EMBL" id="MAAO01000015">
    <property type="protein sequence ID" value="OUR93716.1"/>
    <property type="molecule type" value="Genomic_DNA"/>
</dbReference>
<keyword evidence="2 3" id="KW-0143">Chaperone</keyword>
<evidence type="ECO:0000256" key="3">
    <source>
        <dbReference type="HAMAP-Rule" id="MF_01151"/>
    </source>
</evidence>
<evidence type="ECO:0000313" key="8">
    <source>
        <dbReference type="Proteomes" id="UP000196531"/>
    </source>
</evidence>
<dbReference type="GO" id="GO:0042803">
    <property type="term" value="F:protein homodimerization activity"/>
    <property type="evidence" value="ECO:0007669"/>
    <property type="project" value="InterPro"/>
</dbReference>
<evidence type="ECO:0000256" key="2">
    <source>
        <dbReference type="ARBA" id="ARBA00023186"/>
    </source>
</evidence>
<dbReference type="GO" id="GO:0006457">
    <property type="term" value="P:protein folding"/>
    <property type="evidence" value="ECO:0007669"/>
    <property type="project" value="InterPro"/>
</dbReference>
<dbReference type="PANTHER" id="PTHR21237">
    <property type="entry name" value="GRPE PROTEIN"/>
    <property type="match status" value="1"/>
</dbReference>
<keyword evidence="3 4" id="KW-0346">Stress response</keyword>
<dbReference type="Proteomes" id="UP000196531">
    <property type="component" value="Unassembled WGS sequence"/>
</dbReference>
<dbReference type="InterPro" id="IPR000740">
    <property type="entry name" value="GrpE"/>
</dbReference>
<dbReference type="PRINTS" id="PR00773">
    <property type="entry name" value="GRPEPROTEIN"/>
</dbReference>
<dbReference type="InterPro" id="IPR013805">
    <property type="entry name" value="GrpE_CC"/>
</dbReference>
<comment type="caution">
    <text evidence="7">The sequence shown here is derived from an EMBL/GenBank/DDBJ whole genome shotgun (WGS) entry which is preliminary data.</text>
</comment>
<dbReference type="Gene3D" id="2.30.22.10">
    <property type="entry name" value="Head domain of nucleotide exchange factor GrpE"/>
    <property type="match status" value="1"/>
</dbReference>
<accession>A0A1Y5F2R0</accession>
<keyword evidence="3" id="KW-0963">Cytoplasm</keyword>
<gene>
    <name evidence="3" type="primary">grpE</name>
    <name evidence="7" type="ORF">A9Q84_19840</name>
</gene>